<organism evidence="1 2">
    <name type="scientific">Octadecabacter arcticus 238</name>
    <dbReference type="NCBI Taxonomy" id="391616"/>
    <lineage>
        <taxon>Bacteria</taxon>
        <taxon>Pseudomonadati</taxon>
        <taxon>Pseudomonadota</taxon>
        <taxon>Alphaproteobacteria</taxon>
        <taxon>Rhodobacterales</taxon>
        <taxon>Roseobacteraceae</taxon>
        <taxon>Octadecabacter</taxon>
    </lineage>
</organism>
<dbReference type="OrthoDB" id="7648502at2"/>
<dbReference type="HOGENOM" id="CLU_830728_0_0_5"/>
<protein>
    <submittedName>
        <fullName evidence="1">Uncharacterized protein</fullName>
    </submittedName>
</protein>
<dbReference type="eggNOG" id="ENOG502Z914">
    <property type="taxonomic scope" value="Bacteria"/>
</dbReference>
<evidence type="ECO:0000313" key="1">
    <source>
        <dbReference type="EMBL" id="AGI71650.1"/>
    </source>
</evidence>
<dbReference type="AlphaFoldDB" id="M9RPC0"/>
<dbReference type="STRING" id="391616.OA238_c15110"/>
<accession>M9RPC0</accession>
<dbReference type="KEGG" id="oar:OA238_c15110"/>
<sequence length="327" mass="36990">MIGPILKSLRREHMDVNLRHGRDRVVRIMERPGLWMSEADLQALTADLRTIAAKTLDAGRLSYGVFAGNRDRMRDTIITLVTHRDGTPIAFNALAIMTLDTQPDPTDVLHLGLVMVDPDQQFGGLSWVLYGLTCFLLFVRNQFRPLWISNVTQVPAVVGMVSEMFSGVWPRPDADRRTLNHVLMARRIMAGHRHVFGVGEDAEFDETRFVITNAYTGGSDDLKKTWDQAPKHRAAVFNDFCAAQLDYTRGDDVLQLGQIDLPAFRRYLSREVPKSAVFGVLSTGIYVVLRRLIPPVFYWSDSTRQFSILRPAKDTYPSRPSGDDRDV</sequence>
<evidence type="ECO:0000313" key="2">
    <source>
        <dbReference type="Proteomes" id="UP000004688"/>
    </source>
</evidence>
<dbReference type="Proteomes" id="UP000004688">
    <property type="component" value="Chromosome"/>
</dbReference>
<gene>
    <name evidence="1" type="ORF">OA238_c15110</name>
</gene>
<dbReference type="EMBL" id="CP003742">
    <property type="protein sequence ID" value="AGI71650.1"/>
    <property type="molecule type" value="Genomic_DNA"/>
</dbReference>
<name>M9RPC0_9RHOB</name>
<keyword evidence="2" id="KW-1185">Reference proteome</keyword>
<reference evidence="1 2" key="1">
    <citation type="journal article" date="2013" name="PLoS ONE">
        <title>Poles Apart: Arctic and Antarctic Octadecabacter strains Share High Genome Plasticity and a New Type of Xanthorhodopsin.</title>
        <authorList>
            <person name="Vollmers J."/>
            <person name="Voget S."/>
            <person name="Dietrich S."/>
            <person name="Gollnow K."/>
            <person name="Smits M."/>
            <person name="Meyer K."/>
            <person name="Brinkhoff T."/>
            <person name="Simon M."/>
            <person name="Daniel R."/>
        </authorList>
    </citation>
    <scope>NUCLEOTIDE SEQUENCE [LARGE SCALE GENOMIC DNA]</scope>
    <source>
        <strain evidence="1 2">238</strain>
    </source>
</reference>
<dbReference type="RefSeq" id="WP_015494838.1">
    <property type="nucleotide sequence ID" value="NC_020908.1"/>
</dbReference>
<proteinExistence type="predicted"/>